<gene>
    <name evidence="1" type="ORF">K1T71_003395</name>
</gene>
<organism evidence="1 2">
    <name type="scientific">Dendrolimus kikuchii</name>
    <dbReference type="NCBI Taxonomy" id="765133"/>
    <lineage>
        <taxon>Eukaryota</taxon>
        <taxon>Metazoa</taxon>
        <taxon>Ecdysozoa</taxon>
        <taxon>Arthropoda</taxon>
        <taxon>Hexapoda</taxon>
        <taxon>Insecta</taxon>
        <taxon>Pterygota</taxon>
        <taxon>Neoptera</taxon>
        <taxon>Endopterygota</taxon>
        <taxon>Lepidoptera</taxon>
        <taxon>Glossata</taxon>
        <taxon>Ditrysia</taxon>
        <taxon>Bombycoidea</taxon>
        <taxon>Lasiocampidae</taxon>
        <taxon>Dendrolimus</taxon>
    </lineage>
</organism>
<proteinExistence type="predicted"/>
<protein>
    <submittedName>
        <fullName evidence="1">Uncharacterized protein</fullName>
    </submittedName>
</protein>
<reference evidence="1 2" key="1">
    <citation type="journal article" date="2021" name="Front. Genet.">
        <title>Chromosome-Level Genome Assembly Reveals Significant Gene Expansion in the Toll and IMD Signaling Pathways of Dendrolimus kikuchii.</title>
        <authorList>
            <person name="Zhou J."/>
            <person name="Wu P."/>
            <person name="Xiong Z."/>
            <person name="Liu N."/>
            <person name="Zhao N."/>
            <person name="Ji M."/>
            <person name="Qiu Y."/>
            <person name="Yang B."/>
        </authorList>
    </citation>
    <scope>NUCLEOTIDE SEQUENCE [LARGE SCALE GENOMIC DNA]</scope>
    <source>
        <strain evidence="1">Ann1</strain>
    </source>
</reference>
<dbReference type="EMBL" id="CM034391">
    <property type="protein sequence ID" value="KAJ0181310.1"/>
    <property type="molecule type" value="Genomic_DNA"/>
</dbReference>
<sequence>MIDNYSHYVNTVLYTEASIPGPMDNTKECLELFNNFNSQIMLHCSCKTVCRFHTCACLQKSGGFNYISYEESGKIKYLLNIGIEELPLYMECNDMCTCGAQCGNRLVQKGPVDGLYVKPCKIMNKGLGLYTSSFLLKGTFVCEYAGELLTKSQAIARYKNNLLNGMSNYIFCLNEYSNGNALQTFVDPSHFGNIGRYINHSCNPNCQVIPVRWNSPIPKLAIFVSLDVAPGTELTFNYGAHSNHSKKLGLTTKLVKCLCNSPNCDGYMPYDYYN</sequence>
<accession>A0ACC1DBV1</accession>
<name>A0ACC1DBV1_9NEOP</name>
<dbReference type="Proteomes" id="UP000824533">
    <property type="component" value="Linkage Group LG05"/>
</dbReference>
<evidence type="ECO:0000313" key="1">
    <source>
        <dbReference type="EMBL" id="KAJ0181310.1"/>
    </source>
</evidence>
<keyword evidence="2" id="KW-1185">Reference proteome</keyword>
<comment type="caution">
    <text evidence="1">The sequence shown here is derived from an EMBL/GenBank/DDBJ whole genome shotgun (WGS) entry which is preliminary data.</text>
</comment>
<evidence type="ECO:0000313" key="2">
    <source>
        <dbReference type="Proteomes" id="UP000824533"/>
    </source>
</evidence>